<name>A0A2S0PC55_9NEIS</name>
<dbReference type="CDD" id="cd06327">
    <property type="entry name" value="PBP1_SBP-like"/>
    <property type="match status" value="1"/>
</dbReference>
<dbReference type="Proteomes" id="UP000244173">
    <property type="component" value="Chromosome"/>
</dbReference>
<dbReference type="RefSeq" id="WP_028498928.1">
    <property type="nucleotide sequence ID" value="NZ_CALFSO010000016.1"/>
</dbReference>
<sequence length="400" mass="42985">MRRQHQLALLATLGAIAGQAQADANGVKIGVLTDMSGVYSAIGGKGAVTAVQMAVDDFGGQVLGKPIKVVSADHQNKADIGVAKAREWFDTQGVDMVVDLLNSSVGIGVQKLGTEKKRIVINNGSGSTALTNKECSPYGVHYTYDTFALANGTGRAMMKTGARNWFFLTADYAFGQSLEKDTSDVVREMGGKVVGTVRHPLSTSDFSSYLLQAQGSGANVVALANAGADFTNAVKQAREFGIMPKQTVVGMLVFDSDIASLGLATAQGMKYTTAFYWDLNNDTRAFSQRYYKKTGAMPTMVQAGDYSSTMHYLKAVKAAGTVEAGAVMAKMRTTPINDFFARNGKIREDGRMVHDMYLVEVKKPADSKNKWDMLKVMQTIPGAQAFMPLSRSECPLVKKS</sequence>
<organism evidence="5 6">
    <name type="scientific">Microvirgula aerodenitrificans</name>
    <dbReference type="NCBI Taxonomy" id="57480"/>
    <lineage>
        <taxon>Bacteria</taxon>
        <taxon>Pseudomonadati</taxon>
        <taxon>Pseudomonadota</taxon>
        <taxon>Betaproteobacteria</taxon>
        <taxon>Neisseriales</taxon>
        <taxon>Aquaspirillaceae</taxon>
        <taxon>Microvirgula</taxon>
    </lineage>
</organism>
<evidence type="ECO:0000256" key="2">
    <source>
        <dbReference type="ARBA" id="ARBA00022729"/>
    </source>
</evidence>
<dbReference type="Pfam" id="PF13458">
    <property type="entry name" value="Peripla_BP_6"/>
    <property type="match status" value="1"/>
</dbReference>
<keyword evidence="6" id="KW-1185">Reference proteome</keyword>
<dbReference type="InterPro" id="IPR028081">
    <property type="entry name" value="Leu-bd"/>
</dbReference>
<keyword evidence="2 3" id="KW-0732">Signal</keyword>
<dbReference type="InterPro" id="IPR028082">
    <property type="entry name" value="Peripla_BP_I"/>
</dbReference>
<evidence type="ECO:0000313" key="5">
    <source>
        <dbReference type="EMBL" id="AVY94922.1"/>
    </source>
</evidence>
<accession>A0A2S0PC55</accession>
<protein>
    <submittedName>
        <fullName evidence="5">ABC transporter permease</fullName>
    </submittedName>
</protein>
<evidence type="ECO:0000256" key="1">
    <source>
        <dbReference type="ARBA" id="ARBA00010062"/>
    </source>
</evidence>
<feature type="signal peptide" evidence="3">
    <location>
        <begin position="1"/>
        <end position="22"/>
    </location>
</feature>
<dbReference type="AlphaFoldDB" id="A0A2S0PC55"/>
<comment type="similarity">
    <text evidence="1">Belongs to the leucine-binding protein family.</text>
</comment>
<dbReference type="PANTHER" id="PTHR30483:SF6">
    <property type="entry name" value="PERIPLASMIC BINDING PROTEIN OF ABC TRANSPORTER FOR NATURAL AMINO ACIDS"/>
    <property type="match status" value="1"/>
</dbReference>
<dbReference type="SUPFAM" id="SSF53822">
    <property type="entry name" value="Periplasmic binding protein-like I"/>
    <property type="match status" value="1"/>
</dbReference>
<dbReference type="InterPro" id="IPR051010">
    <property type="entry name" value="BCAA_transport"/>
</dbReference>
<dbReference type="OrthoDB" id="8887944at2"/>
<feature type="domain" description="Leucine-binding protein" evidence="4">
    <location>
        <begin position="27"/>
        <end position="362"/>
    </location>
</feature>
<gene>
    <name evidence="5" type="ORF">DAI18_13390</name>
</gene>
<proteinExistence type="inferred from homology"/>
<evidence type="ECO:0000259" key="4">
    <source>
        <dbReference type="Pfam" id="PF13458"/>
    </source>
</evidence>
<dbReference type="PANTHER" id="PTHR30483">
    <property type="entry name" value="LEUCINE-SPECIFIC-BINDING PROTEIN"/>
    <property type="match status" value="1"/>
</dbReference>
<dbReference type="EMBL" id="CP028519">
    <property type="protein sequence ID" value="AVY94922.1"/>
    <property type="molecule type" value="Genomic_DNA"/>
</dbReference>
<reference evidence="5 6" key="1">
    <citation type="submission" date="2018-04" db="EMBL/GenBank/DDBJ databases">
        <title>Denitrifier Microvirgula.</title>
        <authorList>
            <person name="Anderson E."/>
            <person name="Jang J."/>
            <person name="Ishii S."/>
        </authorList>
    </citation>
    <scope>NUCLEOTIDE SEQUENCE [LARGE SCALE GENOMIC DNA]</scope>
    <source>
        <strain evidence="5 6">BE2.4</strain>
    </source>
</reference>
<feature type="chain" id="PRO_5015639138" evidence="3">
    <location>
        <begin position="23"/>
        <end position="400"/>
    </location>
</feature>
<evidence type="ECO:0000313" key="6">
    <source>
        <dbReference type="Proteomes" id="UP000244173"/>
    </source>
</evidence>
<dbReference type="Gene3D" id="3.40.50.2300">
    <property type="match status" value="2"/>
</dbReference>
<evidence type="ECO:0000256" key="3">
    <source>
        <dbReference type="SAM" id="SignalP"/>
    </source>
</evidence>
<dbReference type="KEGG" id="maer:DAI18_13390"/>
<dbReference type="STRING" id="1122240.GCA_000620105_01607"/>